<dbReference type="AlphaFoldDB" id="K0T3T5"/>
<dbReference type="Proteomes" id="UP000266841">
    <property type="component" value="Unassembled WGS sequence"/>
</dbReference>
<feature type="coiled-coil region" evidence="1">
    <location>
        <begin position="200"/>
        <end position="244"/>
    </location>
</feature>
<evidence type="ECO:0000256" key="1">
    <source>
        <dbReference type="SAM" id="Coils"/>
    </source>
</evidence>
<feature type="compositionally biased region" description="Polar residues" evidence="2">
    <location>
        <begin position="150"/>
        <end position="160"/>
    </location>
</feature>
<name>K0T3T5_THAOC</name>
<keyword evidence="1" id="KW-0175">Coiled coil</keyword>
<feature type="region of interest" description="Disordered" evidence="2">
    <location>
        <begin position="103"/>
        <end position="200"/>
    </location>
</feature>
<feature type="compositionally biased region" description="Polar residues" evidence="2">
    <location>
        <begin position="259"/>
        <end position="285"/>
    </location>
</feature>
<feature type="region of interest" description="Disordered" evidence="2">
    <location>
        <begin position="259"/>
        <end position="310"/>
    </location>
</feature>
<evidence type="ECO:0000313" key="3">
    <source>
        <dbReference type="EMBL" id="EJK72370.1"/>
    </source>
</evidence>
<sequence length="328" mass="36543">MSRRPQKVTEPIYQEGIENSMRRSSIPTSIPLFELDCDCDEVSVVTTETFGAEIVEATKKEFITRLKALTAARASGGKRVTKDECEELLYKIHAEQREKYVGGTSVEVDKSEEGDRSGAEAANAEAVAEDAEKSKEVKTRRRPRKEKSSLSESMRTVKSANKSRKKEARCDDRITWNGSKGQFGFTSKDEERASSDNDSRQEELSQLIELKLQLAKQQELIDSLNAKLSSMSKVQERNNDLERENDVLWKKVMALQSASKNQSRSVGDQALPQSTEQSASENQGRSPVVNKISRQSIDSNDTEETAPCSAASDIQSLYSELIESVAEC</sequence>
<organism evidence="3 4">
    <name type="scientific">Thalassiosira oceanica</name>
    <name type="common">Marine diatom</name>
    <dbReference type="NCBI Taxonomy" id="159749"/>
    <lineage>
        <taxon>Eukaryota</taxon>
        <taxon>Sar</taxon>
        <taxon>Stramenopiles</taxon>
        <taxon>Ochrophyta</taxon>
        <taxon>Bacillariophyta</taxon>
        <taxon>Coscinodiscophyceae</taxon>
        <taxon>Thalassiosirophycidae</taxon>
        <taxon>Thalassiosirales</taxon>
        <taxon>Thalassiosiraceae</taxon>
        <taxon>Thalassiosira</taxon>
    </lineage>
</organism>
<feature type="compositionally biased region" description="Basic and acidic residues" evidence="2">
    <location>
        <begin position="107"/>
        <end position="118"/>
    </location>
</feature>
<dbReference type="EMBL" id="AGNL01005952">
    <property type="protein sequence ID" value="EJK72370.1"/>
    <property type="molecule type" value="Genomic_DNA"/>
</dbReference>
<gene>
    <name evidence="3" type="ORF">THAOC_06105</name>
</gene>
<keyword evidence="4" id="KW-1185">Reference proteome</keyword>
<proteinExistence type="predicted"/>
<reference evidence="3 4" key="1">
    <citation type="journal article" date="2012" name="Genome Biol.">
        <title>Genome and low-iron response of an oceanic diatom adapted to chronic iron limitation.</title>
        <authorList>
            <person name="Lommer M."/>
            <person name="Specht M."/>
            <person name="Roy A.S."/>
            <person name="Kraemer L."/>
            <person name="Andreson R."/>
            <person name="Gutowska M.A."/>
            <person name="Wolf J."/>
            <person name="Bergner S.V."/>
            <person name="Schilhabel M.B."/>
            <person name="Klostermeier U.C."/>
            <person name="Beiko R.G."/>
            <person name="Rosenstiel P."/>
            <person name="Hippler M."/>
            <person name="Laroche J."/>
        </authorList>
    </citation>
    <scope>NUCLEOTIDE SEQUENCE [LARGE SCALE GENOMIC DNA]</scope>
    <source>
        <strain evidence="3 4">CCMP1005</strain>
    </source>
</reference>
<protein>
    <submittedName>
        <fullName evidence="3">Uncharacterized protein</fullName>
    </submittedName>
</protein>
<evidence type="ECO:0000313" key="4">
    <source>
        <dbReference type="Proteomes" id="UP000266841"/>
    </source>
</evidence>
<comment type="caution">
    <text evidence="3">The sequence shown here is derived from an EMBL/GenBank/DDBJ whole genome shotgun (WGS) entry which is preliminary data.</text>
</comment>
<accession>K0T3T5</accession>
<feature type="compositionally biased region" description="Basic and acidic residues" evidence="2">
    <location>
        <begin position="187"/>
        <end position="200"/>
    </location>
</feature>
<evidence type="ECO:0000256" key="2">
    <source>
        <dbReference type="SAM" id="MobiDB-lite"/>
    </source>
</evidence>